<keyword evidence="2" id="KW-0472">Membrane</keyword>
<organism evidence="3 4">
    <name type="scientific">Amycolatopsis sulphurea</name>
    <dbReference type="NCBI Taxonomy" id="76022"/>
    <lineage>
        <taxon>Bacteria</taxon>
        <taxon>Bacillati</taxon>
        <taxon>Actinomycetota</taxon>
        <taxon>Actinomycetes</taxon>
        <taxon>Pseudonocardiales</taxon>
        <taxon>Pseudonocardiaceae</taxon>
        <taxon>Amycolatopsis</taxon>
    </lineage>
</organism>
<evidence type="ECO:0000313" key="4">
    <source>
        <dbReference type="Proteomes" id="UP000243542"/>
    </source>
</evidence>
<comment type="caution">
    <text evidence="3">The sequence shown here is derived from an EMBL/GenBank/DDBJ whole genome shotgun (WGS) entry which is preliminary data.</text>
</comment>
<feature type="transmembrane region" description="Helical" evidence="2">
    <location>
        <begin position="74"/>
        <end position="90"/>
    </location>
</feature>
<dbReference type="EMBL" id="PDJK01000002">
    <property type="protein sequence ID" value="PFG49628.1"/>
    <property type="molecule type" value="Genomic_DNA"/>
</dbReference>
<evidence type="ECO:0000313" key="3">
    <source>
        <dbReference type="EMBL" id="PFG49628.1"/>
    </source>
</evidence>
<feature type="region of interest" description="Disordered" evidence="1">
    <location>
        <begin position="110"/>
        <end position="178"/>
    </location>
</feature>
<dbReference type="AlphaFoldDB" id="A0A2A9FEP0"/>
<accession>A0A2A9FEP0</accession>
<protein>
    <submittedName>
        <fullName evidence="3">Uncharacterized protein</fullName>
    </submittedName>
</protein>
<keyword evidence="2" id="KW-0812">Transmembrane</keyword>
<proteinExistence type="predicted"/>
<evidence type="ECO:0000256" key="1">
    <source>
        <dbReference type="SAM" id="MobiDB-lite"/>
    </source>
</evidence>
<keyword evidence="4" id="KW-1185">Reference proteome</keyword>
<name>A0A2A9FEP0_9PSEU</name>
<reference evidence="3 4" key="1">
    <citation type="submission" date="2017-10" db="EMBL/GenBank/DDBJ databases">
        <title>Sequencing the genomes of 1000 actinobacteria strains.</title>
        <authorList>
            <person name="Klenk H.-P."/>
        </authorList>
    </citation>
    <scope>NUCLEOTIDE SEQUENCE [LARGE SCALE GENOMIC DNA]</scope>
    <source>
        <strain evidence="3 4">DSM 46092</strain>
    </source>
</reference>
<sequence>MRIADKYSAQADYVISTISGNRVLDRHPHHVVASCRRVRPSRIGGWFTGRTRARSTSASLATVRTKTTTRSPRSVVLLVLALFVVAVLHPEAGAGCAGVDRGASAHQVAASSGAPCPTDHRLDGHPAPTRVTQMPGQHREPPPVLVGDITADVTPALAARPQPAVGDSRRPGSSPRRPLRIELDVWRI</sequence>
<dbReference type="Proteomes" id="UP000243542">
    <property type="component" value="Unassembled WGS sequence"/>
</dbReference>
<keyword evidence="2" id="KW-1133">Transmembrane helix</keyword>
<evidence type="ECO:0000256" key="2">
    <source>
        <dbReference type="SAM" id="Phobius"/>
    </source>
</evidence>
<gene>
    <name evidence="3" type="ORF">ATK36_4790</name>
</gene>